<dbReference type="Pfam" id="PF03799">
    <property type="entry name" value="FtsQ_DivIB_C"/>
    <property type="match status" value="1"/>
</dbReference>
<keyword evidence="2" id="KW-0132">Cell division</keyword>
<reference evidence="3" key="1">
    <citation type="journal article" date="2019" name="Int. J. Syst. Evol. Microbiol.">
        <title>The Global Catalogue of Microorganisms (GCM) 10K type strain sequencing project: providing services to taxonomists for standard genome sequencing and annotation.</title>
        <authorList>
            <consortium name="The Broad Institute Genomics Platform"/>
            <consortium name="The Broad Institute Genome Sequencing Center for Infectious Disease"/>
            <person name="Wu L."/>
            <person name="Ma J."/>
        </authorList>
    </citation>
    <scope>NUCLEOTIDE SEQUENCE [LARGE SCALE GENOMIC DNA]</scope>
    <source>
        <strain evidence="3">KCTC 52127</strain>
    </source>
</reference>
<gene>
    <name evidence="2" type="ORF">ACFSRZ_03460</name>
</gene>
<accession>A0ABW5LQZ7</accession>
<sequence>MKLKRTLKYLLLLILLSSLGFLYGFSNHRNGEKKVEKINIDFESDENNFLTHGMVNKLLIQNDKSVQNQAKSVIDLYRLEKEILKNPYIEKASLFITIDGTLNSLIKQRTPIARVIADDETYYLDSQGVKVPLSDNYSARVPLITGVQKDQNLGEVNQLLRKIIADDFLKKEIVGIHFENSKECLLTVRSGNYKVEFGGLQEIDQKFRKLKAFYNKAFRDSTIHKYKTINIKYHNQVVGVK</sequence>
<feature type="domain" description="Cell division protein FtsQ/DivIB C-terminal" evidence="1">
    <location>
        <begin position="115"/>
        <end position="217"/>
    </location>
</feature>
<dbReference type="GO" id="GO:0051301">
    <property type="term" value="P:cell division"/>
    <property type="evidence" value="ECO:0007669"/>
    <property type="project" value="UniProtKB-KW"/>
</dbReference>
<dbReference type="Proteomes" id="UP001597508">
    <property type="component" value="Unassembled WGS sequence"/>
</dbReference>
<protein>
    <submittedName>
        <fullName evidence="2">Cell division protein FtsQ/DivIB</fullName>
    </submittedName>
</protein>
<keyword evidence="2" id="KW-0131">Cell cycle</keyword>
<evidence type="ECO:0000259" key="1">
    <source>
        <dbReference type="Pfam" id="PF03799"/>
    </source>
</evidence>
<organism evidence="2 3">
    <name type="scientific">Pseudotenacibaculum haliotis</name>
    <dbReference type="NCBI Taxonomy" id="1862138"/>
    <lineage>
        <taxon>Bacteria</taxon>
        <taxon>Pseudomonadati</taxon>
        <taxon>Bacteroidota</taxon>
        <taxon>Flavobacteriia</taxon>
        <taxon>Flavobacteriales</taxon>
        <taxon>Flavobacteriaceae</taxon>
        <taxon>Pseudotenacibaculum</taxon>
    </lineage>
</organism>
<evidence type="ECO:0000313" key="3">
    <source>
        <dbReference type="Proteomes" id="UP001597508"/>
    </source>
</evidence>
<dbReference type="InterPro" id="IPR005548">
    <property type="entry name" value="Cell_div_FtsQ/DivIB_C"/>
</dbReference>
<proteinExistence type="predicted"/>
<dbReference type="RefSeq" id="WP_379665120.1">
    <property type="nucleotide sequence ID" value="NZ_JBHULH010000001.1"/>
</dbReference>
<comment type="caution">
    <text evidence="2">The sequence shown here is derived from an EMBL/GenBank/DDBJ whole genome shotgun (WGS) entry which is preliminary data.</text>
</comment>
<keyword evidence="3" id="KW-1185">Reference proteome</keyword>
<dbReference type="EMBL" id="JBHULH010000001">
    <property type="protein sequence ID" value="MFD2566413.1"/>
    <property type="molecule type" value="Genomic_DNA"/>
</dbReference>
<evidence type="ECO:0000313" key="2">
    <source>
        <dbReference type="EMBL" id="MFD2566413.1"/>
    </source>
</evidence>
<name>A0ABW5LQZ7_9FLAO</name>